<name>A0A267DXF6_9PLAT</name>
<evidence type="ECO:0000313" key="8">
    <source>
        <dbReference type="EMBL" id="PAA73419.1"/>
    </source>
</evidence>
<dbReference type="OrthoDB" id="10067602at2759"/>
<dbReference type="AlphaFoldDB" id="A0A267DXF6"/>
<keyword evidence="4" id="KW-0966">Cell projection</keyword>
<feature type="non-terminal residue" evidence="7">
    <location>
        <position position="1"/>
    </location>
</feature>
<dbReference type="CDD" id="cd23019">
    <property type="entry name" value="DD_ROP"/>
    <property type="match status" value="1"/>
</dbReference>
<dbReference type="PANTHER" id="PTHR14952">
    <property type="entry name" value="ROPPORIN-1-LIKE PROTEIN"/>
    <property type="match status" value="1"/>
</dbReference>
<dbReference type="InterPro" id="IPR047844">
    <property type="entry name" value="ROP_DD"/>
</dbReference>
<sequence length="236" mass="26321">ASTTKIIIQGLAMSGENKDNGDPYYCSEQIQIPPPLPDILKQFTKSAIRTQPPDVLAWAAAYFRAMADGETPPVKERLEMATATQKTDTGLTPGLLRVLNKQLGPKKQVEVSDITEKWKALNLPEERLQELFQIGDFTGKVEWLKFFAVACASLCSDLTGTMKLICEQLTADPEGGPARVNFDTWKRLYTYLYQLNSEADPQVMEAALGYLASDVERQKGVIQPRNFLHQDCPPLQ</sequence>
<evidence type="ECO:0000313" key="9">
    <source>
        <dbReference type="EMBL" id="PAA84713.1"/>
    </source>
</evidence>
<evidence type="ECO:0000313" key="7">
    <source>
        <dbReference type="EMBL" id="PAA53980.1"/>
    </source>
</evidence>
<dbReference type="EMBL" id="NIVC01001013">
    <property type="protein sequence ID" value="PAA73419.1"/>
    <property type="molecule type" value="Genomic_DNA"/>
</dbReference>
<dbReference type="FunFam" id="1.20.890.10:FF:000004">
    <property type="entry name" value="ropporin-1-like protein isoform X2"/>
    <property type="match status" value="1"/>
</dbReference>
<dbReference type="GO" id="GO:0031514">
    <property type="term" value="C:motile cilium"/>
    <property type="evidence" value="ECO:0007669"/>
    <property type="project" value="UniProtKB-SubCell"/>
</dbReference>
<comment type="caution">
    <text evidence="7">The sequence shown here is derived from an EMBL/GenBank/DDBJ whole genome shotgun (WGS) entry which is preliminary data.</text>
</comment>
<evidence type="ECO:0000256" key="5">
    <source>
        <dbReference type="ARBA" id="ARBA00035651"/>
    </source>
</evidence>
<evidence type="ECO:0008006" key="11">
    <source>
        <dbReference type="Google" id="ProtNLM"/>
    </source>
</evidence>
<dbReference type="EMBL" id="NIVC01000364">
    <property type="protein sequence ID" value="PAA84713.1"/>
    <property type="molecule type" value="Genomic_DNA"/>
</dbReference>
<reference evidence="7 10" key="1">
    <citation type="submission" date="2017-06" db="EMBL/GenBank/DDBJ databases">
        <title>A platform for efficient transgenesis in Macrostomum lignano, a flatworm model organism for stem cell research.</title>
        <authorList>
            <person name="Berezikov E."/>
        </authorList>
    </citation>
    <scope>NUCLEOTIDE SEQUENCE [LARGE SCALE GENOMIC DNA]</scope>
    <source>
        <strain evidence="7">DV1</strain>
        <tissue evidence="7">Whole organism</tissue>
    </source>
</reference>
<accession>A0A267DXF6</accession>
<evidence type="ECO:0000256" key="2">
    <source>
        <dbReference type="ARBA" id="ARBA00022846"/>
    </source>
</evidence>
<gene>
    <name evidence="7" type="ORF">BOX15_Mlig029479g1</name>
    <name evidence="8" type="ORF">BOX15_Mlig033426g1</name>
    <name evidence="9" type="ORF">BOX15_Mlig033426g2</name>
    <name evidence="6" type="ORF">BOX15_Mlig033426g3</name>
</gene>
<organism evidence="7 10">
    <name type="scientific">Macrostomum lignano</name>
    <dbReference type="NCBI Taxonomy" id="282301"/>
    <lineage>
        <taxon>Eukaryota</taxon>
        <taxon>Metazoa</taxon>
        <taxon>Spiralia</taxon>
        <taxon>Lophotrochozoa</taxon>
        <taxon>Platyhelminthes</taxon>
        <taxon>Rhabditophora</taxon>
        <taxon>Macrostomorpha</taxon>
        <taxon>Macrostomida</taxon>
        <taxon>Macrostomidae</taxon>
        <taxon>Macrostomum</taxon>
    </lineage>
</organism>
<keyword evidence="3" id="KW-0969">Cilium</keyword>
<dbReference type="PANTHER" id="PTHR14952:SF9">
    <property type="entry name" value="EF-HAND DOMAIN-CONTAINING PROTEIN"/>
    <property type="match status" value="1"/>
</dbReference>
<dbReference type="Proteomes" id="UP000215902">
    <property type="component" value="Unassembled WGS sequence"/>
</dbReference>
<proteinExistence type="inferred from homology"/>
<keyword evidence="10" id="KW-1185">Reference proteome</keyword>
<keyword evidence="2" id="KW-0282">Flagellum</keyword>
<evidence type="ECO:0000256" key="1">
    <source>
        <dbReference type="ARBA" id="ARBA00004230"/>
    </source>
</evidence>
<evidence type="ECO:0000256" key="3">
    <source>
        <dbReference type="ARBA" id="ARBA00023069"/>
    </source>
</evidence>
<evidence type="ECO:0000313" key="6">
    <source>
        <dbReference type="EMBL" id="PAA47118.1"/>
    </source>
</evidence>
<dbReference type="EMBL" id="NIVC01004566">
    <property type="protein sequence ID" value="PAA47118.1"/>
    <property type="molecule type" value="Genomic_DNA"/>
</dbReference>
<comment type="similarity">
    <text evidence="5">Belongs to the ropporin family.</text>
</comment>
<dbReference type="STRING" id="282301.A0A267DXF6"/>
<evidence type="ECO:0000313" key="10">
    <source>
        <dbReference type="Proteomes" id="UP000215902"/>
    </source>
</evidence>
<dbReference type="SUPFAM" id="SSF47391">
    <property type="entry name" value="Dimerization-anchoring domain of cAMP-dependent PK regulatory subunit"/>
    <property type="match status" value="1"/>
</dbReference>
<dbReference type="Gene3D" id="1.20.890.10">
    <property type="entry name" value="cAMP-dependent protein kinase regulatory subunit, dimerization-anchoring domain"/>
    <property type="match status" value="1"/>
</dbReference>
<protein>
    <recommendedName>
        <fullName evidence="11">RIIa domain-containing protein</fullName>
    </recommendedName>
</protein>
<dbReference type="EMBL" id="NIVC01002991">
    <property type="protein sequence ID" value="PAA53980.1"/>
    <property type="molecule type" value="Genomic_DNA"/>
</dbReference>
<evidence type="ECO:0000256" key="4">
    <source>
        <dbReference type="ARBA" id="ARBA00023273"/>
    </source>
</evidence>
<comment type="subcellular location">
    <subcellularLocation>
        <location evidence="1">Cell projection</location>
        <location evidence="1">Cilium</location>
        <location evidence="1">Flagellum</location>
    </subcellularLocation>
</comment>